<reference evidence="1" key="1">
    <citation type="submission" date="2016-07" db="EMBL/GenBank/DDBJ databases">
        <authorList>
            <person name="Bretaudeau A."/>
        </authorList>
    </citation>
    <scope>NUCLEOTIDE SEQUENCE</scope>
    <source>
        <strain evidence="1">Rice</strain>
        <tissue evidence="1">Whole body</tissue>
    </source>
</reference>
<dbReference type="AlphaFoldDB" id="A0A2H1VY79"/>
<accession>A0A2H1VY79</accession>
<gene>
    <name evidence="1" type="ORF">SFRICE_034795</name>
</gene>
<name>A0A2H1VY79_SPOFR</name>
<sequence>MVENHPMTCFALGEAKGSVRLLLTKNHPVPTPAFRAGAPVTQQTDHLMMRLRHYFEGFRRLFHTVEQVIEFVDVYTCTPKNPPINMKYTSKVSCPTIAHTGMVTKASE</sequence>
<protein>
    <submittedName>
        <fullName evidence="1">SFRICE_034795</fullName>
    </submittedName>
</protein>
<proteinExistence type="predicted"/>
<evidence type="ECO:0000313" key="1">
    <source>
        <dbReference type="EMBL" id="SOQ45785.1"/>
    </source>
</evidence>
<organism evidence="1">
    <name type="scientific">Spodoptera frugiperda</name>
    <name type="common">Fall armyworm</name>
    <dbReference type="NCBI Taxonomy" id="7108"/>
    <lineage>
        <taxon>Eukaryota</taxon>
        <taxon>Metazoa</taxon>
        <taxon>Ecdysozoa</taxon>
        <taxon>Arthropoda</taxon>
        <taxon>Hexapoda</taxon>
        <taxon>Insecta</taxon>
        <taxon>Pterygota</taxon>
        <taxon>Neoptera</taxon>
        <taxon>Endopterygota</taxon>
        <taxon>Lepidoptera</taxon>
        <taxon>Glossata</taxon>
        <taxon>Ditrysia</taxon>
        <taxon>Noctuoidea</taxon>
        <taxon>Noctuidae</taxon>
        <taxon>Amphipyrinae</taxon>
        <taxon>Spodoptera</taxon>
    </lineage>
</organism>
<dbReference type="EMBL" id="ODYU01005178">
    <property type="protein sequence ID" value="SOQ45785.1"/>
    <property type="molecule type" value="Genomic_DNA"/>
</dbReference>